<feature type="binding site" evidence="13">
    <location>
        <position position="42"/>
    </location>
    <ligand>
        <name>Ca(2+)</name>
        <dbReference type="ChEBI" id="CHEBI:29108"/>
        <label>1</label>
    </ligand>
</feature>
<dbReference type="Gene3D" id="2.60.120.830">
    <property type="match status" value="1"/>
</dbReference>
<dbReference type="InterPro" id="IPR013273">
    <property type="entry name" value="ADAMTS/ADAMTS-like"/>
</dbReference>
<feature type="binding site" evidence="13">
    <location>
        <position position="237"/>
    </location>
    <ligand>
        <name>Ca(2+)</name>
        <dbReference type="ChEBI" id="CHEBI:29108"/>
        <label>1</label>
    </ligand>
</feature>
<keyword evidence="5 16" id="KW-0732">Signal</keyword>
<dbReference type="FunFam" id="2.20.100.10:FF:000005">
    <property type="entry name" value="ADAM metallopeptidase with thrombospondin type 1 motif 9"/>
    <property type="match status" value="1"/>
</dbReference>
<dbReference type="OrthoDB" id="9942326at2759"/>
<sequence>RMSCLGIVFALSLCFPSDAASPSMLATHPMRKRAAADVKHLELLVVVGHDVHQFHQEDTERYILTNLNIGAELLRDSSLGATFRVHLVKMIILTEPEVDIKITTDIKSFLSSVCEWSKKVNPPGDDEPQHADLVLYVTRFDLTDRVQTLRGVTELGGACSSSWSCVIAKDTGFDLGITIAHEIGHSFGINHDGARNHCSGNGNIMAVQASHNSVSLTWSECSREQFLRFLSSDRASCVNDLPAQEDTIPGWKPGHYYGADEQCQIAFGSSALACTFSRNDLDTCRVLSCHTSQQDRRSCNRILVPLLDGTECGDNKWCHKGQCSSLEDLNPVAVMHGAWSSWTSYSSCSRSCGGGVVTRKRQCNNPRPAFGGRNCEGPSLQAEMCNTQACETSQLDFMEEQCSATDIEPLYLSPGVPTFYRWTAAAGFANGDSLCQHLCRARGKNFMVARRDRFIDGTRCERSAETDAAFSLCVAGSCKAFGCDGVMESGKALDPCGVCGGDNNTCSRVSSFFSEGKAGGYFTFLAVPLGARAITVTNQRPLFTHLALLENGMYIVAGRDKISVNLTHPTILEDRRIAYRVTLTHEKLPNLEQIHIHGPTTGNIEIQVYRRYGQEYGEITNPDISYSYYIPRKNQTYAWSAVRGPCSVSCAEAQRNVSCVLPQAGWEALMEDSQCMDQEKPPGTVQCIVSVCPVGWETVSMCVMGECYIKIPAAGHQAPAARMWAILHSQNYFDCNRWPEDPGSCSSAASREWAKFDVNDLVGYSKKCTLPFPDPQISPPGERQAGLQLSTNSQTGVFVWSPVLGQCSVTCGSGTMELHYVCIDFHTREEALEENCNRTLKPKSRQDSCNPQSCPPGWRYQSGSCSVSCGGGVLRRIRYCVRDHDGEDGKEQIVGDTECQYLPHLQSQELCNQHPCPPWWKVMEKGQCSSACGYGISKQRVACVQTVDGEDLPVNSTSCSAQEKPSSIIPCFITNCFYVWETSDWSQCSATCGNGIQTRQSSCINQKTGQQVSPTFCMHSAKPLTLRGCSGHPCGQDTPTIPTSAASVSSAPASLPLLHLYPLLQYPAPLPLLHLYPLLQYPAPLPLLHLYPLTVGMLENYCTFSIGRPLGEAIVVKVLSSSLNCTAGEHLLFHGRTMWQKKCNRLAGVTINSKSNTLTVRQRRTQPGNGVQLEYRSVQAATHQFRDCDVQLFGTQGNIQNPVQAWQEGGPPTCRVFIDVPPKFTIAIHALYMDLETGNKTHSSYILIRDLKTSTAFHGNHLFYWESVGSQVEMEFHGEFAKEKVSFRAQYWAQYPTP</sequence>
<dbReference type="PROSITE" id="PS01180">
    <property type="entry name" value="CUB"/>
    <property type="match status" value="1"/>
</dbReference>
<evidence type="ECO:0000256" key="15">
    <source>
        <dbReference type="PROSITE-ProRule" id="PRU00276"/>
    </source>
</evidence>
<keyword evidence="11" id="KW-0325">Glycoprotein</keyword>
<feature type="binding site" evidence="13">
    <location>
        <position position="125"/>
    </location>
    <ligand>
        <name>Ca(2+)</name>
        <dbReference type="ChEBI" id="CHEBI:29108"/>
        <label>1</label>
    </ligand>
</feature>
<dbReference type="Proteomes" id="UP000694569">
    <property type="component" value="Unplaced"/>
</dbReference>
<dbReference type="Pfam" id="PF00090">
    <property type="entry name" value="TSP_1"/>
    <property type="match status" value="2"/>
</dbReference>
<feature type="disulfide bond" evidence="14">
    <location>
        <begin position="198"/>
        <end position="221"/>
    </location>
</feature>
<dbReference type="SUPFAM" id="SSF49854">
    <property type="entry name" value="Spermadhesin, CUB domain"/>
    <property type="match status" value="1"/>
</dbReference>
<evidence type="ECO:0000259" key="18">
    <source>
        <dbReference type="PROSITE" id="PS50215"/>
    </source>
</evidence>
<dbReference type="Pfam" id="PF17771">
    <property type="entry name" value="ADAMTS_CR_2"/>
    <property type="match status" value="1"/>
</dbReference>
<dbReference type="Ensembl" id="ENSLLET00000025807.1">
    <property type="protein sequence ID" value="ENSLLEP00000024855.1"/>
    <property type="gene ID" value="ENSLLEG00000015537.1"/>
</dbReference>
<feature type="binding site" evidence="13 15">
    <location>
        <position position="185"/>
    </location>
    <ligand>
        <name>Zn(2+)</name>
        <dbReference type="ChEBI" id="CHEBI:29105"/>
        <note>catalytic</note>
    </ligand>
</feature>
<keyword evidence="9" id="KW-0482">Metalloprotease</keyword>
<dbReference type="InterPro" id="IPR036383">
    <property type="entry name" value="TSP1_rpt_sf"/>
</dbReference>
<reference evidence="19" key="1">
    <citation type="submission" date="2025-08" db="UniProtKB">
        <authorList>
            <consortium name="Ensembl"/>
        </authorList>
    </citation>
    <scope>IDENTIFICATION</scope>
</reference>
<dbReference type="Pfam" id="PF01421">
    <property type="entry name" value="Reprolysin"/>
    <property type="match status" value="1"/>
</dbReference>
<dbReference type="CDD" id="cd04273">
    <property type="entry name" value="ZnMc_ADAMTS_like"/>
    <property type="match status" value="1"/>
</dbReference>
<dbReference type="InterPro" id="IPR024079">
    <property type="entry name" value="MetalloPept_cat_dom_sf"/>
</dbReference>
<keyword evidence="13" id="KW-0106">Calcium</keyword>
<dbReference type="PANTHER" id="PTHR13723:SF20">
    <property type="entry name" value="A DISINTEGRIN AND METALLOPROTEINASE WITH THROMBOSPONDIN MOTIFS 13"/>
    <property type="match status" value="1"/>
</dbReference>
<evidence type="ECO:0000256" key="14">
    <source>
        <dbReference type="PIRSR" id="PIRSR613273-3"/>
    </source>
</evidence>
<gene>
    <name evidence="19" type="primary">ADAMTS13</name>
</gene>
<feature type="disulfide bond" evidence="14">
    <location>
        <begin position="352"/>
        <end position="390"/>
    </location>
</feature>
<dbReference type="InterPro" id="IPR045371">
    <property type="entry name" value="ADAMTS_CR_3"/>
</dbReference>
<evidence type="ECO:0000256" key="5">
    <source>
        <dbReference type="ARBA" id="ARBA00022729"/>
    </source>
</evidence>
<evidence type="ECO:0000256" key="1">
    <source>
        <dbReference type="ARBA" id="ARBA00004613"/>
    </source>
</evidence>
<evidence type="ECO:0000256" key="4">
    <source>
        <dbReference type="ARBA" id="ARBA00022723"/>
    </source>
</evidence>
<dbReference type="SUPFAM" id="SSF55486">
    <property type="entry name" value="Metalloproteases ('zincins'), catalytic domain"/>
    <property type="match status" value="1"/>
</dbReference>
<keyword evidence="6" id="KW-0677">Repeat</keyword>
<feature type="disulfide bond" evidence="14">
    <location>
        <begin position="159"/>
        <end position="237"/>
    </location>
</feature>
<evidence type="ECO:0000256" key="3">
    <source>
        <dbReference type="ARBA" id="ARBA00022670"/>
    </source>
</evidence>
<dbReference type="GO" id="GO:0004222">
    <property type="term" value="F:metalloendopeptidase activity"/>
    <property type="evidence" value="ECO:0007669"/>
    <property type="project" value="InterPro"/>
</dbReference>
<dbReference type="GeneTree" id="ENSGT00940000158379"/>
<feature type="domain" description="Peptidase M12B" evidence="18">
    <location>
        <begin position="39"/>
        <end position="242"/>
    </location>
</feature>
<feature type="disulfide bond" evidence="14">
    <location>
        <begin position="263"/>
        <end position="289"/>
    </location>
</feature>
<keyword evidence="7" id="KW-0378">Hydrolase</keyword>
<feature type="chain" id="PRO_5034658318" evidence="16">
    <location>
        <begin position="20"/>
        <end position="1298"/>
    </location>
</feature>
<evidence type="ECO:0000256" key="9">
    <source>
        <dbReference type="ARBA" id="ARBA00023049"/>
    </source>
</evidence>
<dbReference type="GO" id="GO:0046872">
    <property type="term" value="F:metal ion binding"/>
    <property type="evidence" value="ECO:0007669"/>
    <property type="project" value="UniProtKB-KW"/>
</dbReference>
<dbReference type="InterPro" id="IPR000884">
    <property type="entry name" value="TSP1_rpt"/>
</dbReference>
<evidence type="ECO:0000256" key="11">
    <source>
        <dbReference type="ARBA" id="ARBA00023180"/>
    </source>
</evidence>
<dbReference type="InterPro" id="IPR050439">
    <property type="entry name" value="ADAMTS_ADAMTS-like"/>
</dbReference>
<evidence type="ECO:0000256" key="12">
    <source>
        <dbReference type="PIRSR" id="PIRSR613273-1"/>
    </source>
</evidence>
<dbReference type="InterPro" id="IPR000859">
    <property type="entry name" value="CUB_dom"/>
</dbReference>
<organism evidence="19 20">
    <name type="scientific">Leptobrachium leishanense</name>
    <name type="common">Leishan spiny toad</name>
    <dbReference type="NCBI Taxonomy" id="445787"/>
    <lineage>
        <taxon>Eukaryota</taxon>
        <taxon>Metazoa</taxon>
        <taxon>Chordata</taxon>
        <taxon>Craniata</taxon>
        <taxon>Vertebrata</taxon>
        <taxon>Euteleostomi</taxon>
        <taxon>Amphibia</taxon>
        <taxon>Batrachia</taxon>
        <taxon>Anura</taxon>
        <taxon>Pelobatoidea</taxon>
        <taxon>Megophryidae</taxon>
        <taxon>Leptobrachium</taxon>
    </lineage>
</organism>
<dbReference type="Pfam" id="PF05986">
    <property type="entry name" value="ADAMTS_spacer1"/>
    <property type="match status" value="1"/>
</dbReference>
<feature type="binding site" evidence="13">
    <location>
        <position position="42"/>
    </location>
    <ligand>
        <name>Ca(2+)</name>
        <dbReference type="ChEBI" id="CHEBI:29108"/>
        <label>2</label>
    </ligand>
</feature>
<dbReference type="PRINTS" id="PR01857">
    <property type="entry name" value="ADAMTSFAMILY"/>
</dbReference>
<dbReference type="InterPro" id="IPR001590">
    <property type="entry name" value="Peptidase_M12B"/>
</dbReference>
<comment type="subcellular location">
    <subcellularLocation>
        <location evidence="1">Secreted</location>
    </subcellularLocation>
</comment>
<feature type="binding site" evidence="13">
    <location>
        <position position="125"/>
    </location>
    <ligand>
        <name>Ca(2+)</name>
        <dbReference type="ChEBI" id="CHEBI:29108"/>
        <label>2</label>
    </ligand>
</feature>
<dbReference type="Pfam" id="PF19236">
    <property type="entry name" value="ADAMTS_CR_3"/>
    <property type="match status" value="1"/>
</dbReference>
<feature type="binding site" evidence="13 15">
    <location>
        <position position="191"/>
    </location>
    <ligand>
        <name>Zn(2+)</name>
        <dbReference type="ChEBI" id="CHEBI:29105"/>
        <note>catalytic</note>
    </ligand>
</feature>
<dbReference type="InterPro" id="IPR010294">
    <property type="entry name" value="ADAMTS_spacer1"/>
</dbReference>
<evidence type="ECO:0000313" key="20">
    <source>
        <dbReference type="Proteomes" id="UP000694569"/>
    </source>
</evidence>
<dbReference type="FunFam" id="2.20.100.10:FF:000007">
    <property type="entry name" value="Thrombospondin 1"/>
    <property type="match status" value="1"/>
</dbReference>
<dbReference type="GO" id="GO:0030198">
    <property type="term" value="P:extracellular matrix organization"/>
    <property type="evidence" value="ECO:0007669"/>
    <property type="project" value="InterPro"/>
</dbReference>
<feature type="disulfide bond" evidence="14">
    <location>
        <begin position="114"/>
        <end position="165"/>
    </location>
</feature>
<proteinExistence type="predicted"/>
<keyword evidence="8 13" id="KW-0862">Zinc</keyword>
<evidence type="ECO:0000313" key="19">
    <source>
        <dbReference type="Ensembl" id="ENSLLEP00000024855.1"/>
    </source>
</evidence>
<reference evidence="19" key="2">
    <citation type="submission" date="2025-09" db="UniProtKB">
        <authorList>
            <consortium name="Ensembl"/>
        </authorList>
    </citation>
    <scope>IDENTIFICATION</scope>
</reference>
<feature type="disulfide bond" evidence="14">
    <location>
        <begin position="363"/>
        <end position="375"/>
    </location>
</feature>
<evidence type="ECO:0000256" key="7">
    <source>
        <dbReference type="ARBA" id="ARBA00022801"/>
    </source>
</evidence>
<evidence type="ECO:0000256" key="6">
    <source>
        <dbReference type="ARBA" id="ARBA00022737"/>
    </source>
</evidence>
<feature type="domain" description="CUB" evidence="17">
    <location>
        <begin position="1188"/>
        <end position="1294"/>
    </location>
</feature>
<name>A0A8C5PLW8_9ANUR</name>
<dbReference type="PANTHER" id="PTHR13723">
    <property type="entry name" value="ADAMTS A DISINTEGRIN AND METALLOPROTEASE WITH THROMBOSPONDIN MOTIFS PROTEASE"/>
    <property type="match status" value="1"/>
</dbReference>
<feature type="active site" evidence="12 15">
    <location>
        <position position="182"/>
    </location>
</feature>
<comment type="cofactor">
    <cofactor evidence="13">
        <name>Zn(2+)</name>
        <dbReference type="ChEBI" id="CHEBI:29105"/>
    </cofactor>
    <text evidence="13">Binds 1 zinc ion per subunit.</text>
</comment>
<evidence type="ECO:0000256" key="13">
    <source>
        <dbReference type="PIRSR" id="PIRSR613273-2"/>
    </source>
</evidence>
<keyword evidence="20" id="KW-1185">Reference proteome</keyword>
<keyword evidence="10 14" id="KW-1015">Disulfide bond</keyword>
<dbReference type="Gene3D" id="2.20.100.10">
    <property type="entry name" value="Thrombospondin type-1 (TSP1) repeat"/>
    <property type="match status" value="4"/>
</dbReference>
<dbReference type="SUPFAM" id="SSF82895">
    <property type="entry name" value="TSP-1 type 1 repeat"/>
    <property type="match status" value="3"/>
</dbReference>
<feature type="disulfide bond" evidence="14">
    <location>
        <begin position="274"/>
        <end position="299"/>
    </location>
</feature>
<keyword evidence="4 13" id="KW-0479">Metal-binding</keyword>
<evidence type="ECO:0000256" key="16">
    <source>
        <dbReference type="SAM" id="SignalP"/>
    </source>
</evidence>
<comment type="caution">
    <text evidence="15">Lacks conserved residue(s) required for the propagation of feature annotation.</text>
</comment>
<dbReference type="GO" id="GO:0005576">
    <property type="term" value="C:extracellular region"/>
    <property type="evidence" value="ECO:0007669"/>
    <property type="project" value="UniProtKB-SubCell"/>
</dbReference>
<feature type="binding site" evidence="13">
    <location>
        <position position="240"/>
    </location>
    <ligand>
        <name>Ca(2+)</name>
        <dbReference type="ChEBI" id="CHEBI:29108"/>
        <label>2</label>
    </ligand>
</feature>
<accession>A0A8C5PLW8</accession>
<feature type="disulfide bond" evidence="14">
    <location>
        <begin position="348"/>
        <end position="385"/>
    </location>
</feature>
<feature type="signal peptide" evidence="16">
    <location>
        <begin position="1"/>
        <end position="19"/>
    </location>
</feature>
<keyword evidence="3" id="KW-0645">Protease</keyword>
<feature type="binding site" evidence="13">
    <location>
        <position position="240"/>
    </location>
    <ligand>
        <name>Ca(2+)</name>
        <dbReference type="ChEBI" id="CHEBI:29108"/>
        <label>1</label>
    </ligand>
</feature>
<keyword evidence="2" id="KW-0964">Secreted</keyword>
<feature type="binding site" evidence="13">
    <location>
        <position position="132"/>
    </location>
    <ligand>
        <name>Ca(2+)</name>
        <dbReference type="ChEBI" id="CHEBI:29108"/>
        <label>1</label>
    </ligand>
</feature>
<dbReference type="Gene3D" id="2.60.120.290">
    <property type="entry name" value="Spermadhesin, CUB domain"/>
    <property type="match status" value="1"/>
</dbReference>
<dbReference type="SMART" id="SM00209">
    <property type="entry name" value="TSP1"/>
    <property type="match status" value="5"/>
</dbReference>
<dbReference type="PROSITE" id="PS50092">
    <property type="entry name" value="TSP1"/>
    <property type="match status" value="4"/>
</dbReference>
<evidence type="ECO:0000259" key="17">
    <source>
        <dbReference type="PROSITE" id="PS01180"/>
    </source>
</evidence>
<dbReference type="Gene3D" id="3.40.390.10">
    <property type="entry name" value="Collagenase (Catalytic Domain)"/>
    <property type="match status" value="1"/>
</dbReference>
<dbReference type="PROSITE" id="PS50215">
    <property type="entry name" value="ADAM_MEPRO"/>
    <property type="match status" value="1"/>
</dbReference>
<protein>
    <submittedName>
        <fullName evidence="19">ADAM metallopeptidase with thrombospondin type 1 motif 13</fullName>
    </submittedName>
</protein>
<feature type="disulfide bond" evidence="14">
    <location>
        <begin position="312"/>
        <end position="323"/>
    </location>
</feature>
<dbReference type="InterPro" id="IPR035914">
    <property type="entry name" value="Sperma_CUB_dom_sf"/>
</dbReference>
<dbReference type="Pfam" id="PF19030">
    <property type="entry name" value="TSP1_ADAMTS"/>
    <property type="match status" value="2"/>
</dbReference>
<feature type="binding site" evidence="13 15">
    <location>
        <position position="181"/>
    </location>
    <ligand>
        <name>Zn(2+)</name>
        <dbReference type="ChEBI" id="CHEBI:29105"/>
        <note>catalytic</note>
    </ligand>
</feature>
<evidence type="ECO:0000256" key="10">
    <source>
        <dbReference type="ARBA" id="ARBA00023157"/>
    </source>
</evidence>
<dbReference type="GO" id="GO:0006508">
    <property type="term" value="P:proteolysis"/>
    <property type="evidence" value="ECO:0007669"/>
    <property type="project" value="UniProtKB-KW"/>
</dbReference>
<evidence type="ECO:0000256" key="2">
    <source>
        <dbReference type="ARBA" id="ARBA00022525"/>
    </source>
</evidence>
<feature type="disulfide bond" evidence="14">
    <location>
        <begin position="284"/>
        <end position="318"/>
    </location>
</feature>
<dbReference type="GO" id="GO:0031012">
    <property type="term" value="C:extracellular matrix"/>
    <property type="evidence" value="ECO:0007669"/>
    <property type="project" value="TreeGrafter"/>
</dbReference>
<evidence type="ECO:0000256" key="8">
    <source>
        <dbReference type="ARBA" id="ARBA00022833"/>
    </source>
</evidence>
<dbReference type="InterPro" id="IPR041645">
    <property type="entry name" value="ADAMTS_CR_2"/>
</dbReference>
<dbReference type="Gene3D" id="3.40.1620.60">
    <property type="match status" value="1"/>
</dbReference>